<organism evidence="1 2">
    <name type="scientific">Anguilla anguilla</name>
    <name type="common">European freshwater eel</name>
    <name type="synonym">Muraena anguilla</name>
    <dbReference type="NCBI Taxonomy" id="7936"/>
    <lineage>
        <taxon>Eukaryota</taxon>
        <taxon>Metazoa</taxon>
        <taxon>Chordata</taxon>
        <taxon>Craniata</taxon>
        <taxon>Vertebrata</taxon>
        <taxon>Euteleostomi</taxon>
        <taxon>Actinopterygii</taxon>
        <taxon>Neopterygii</taxon>
        <taxon>Teleostei</taxon>
        <taxon>Anguilliformes</taxon>
        <taxon>Anguillidae</taxon>
        <taxon>Anguilla</taxon>
    </lineage>
</organism>
<keyword evidence="2" id="KW-1185">Reference proteome</keyword>
<sequence>MATEGPENRTKWRKKAGDGIRVDGSLPFSFFPHLFAPPLHYCFPFFPLSSPLPPLSHHSSPISFPFIPFSPSPSLPSSCTAVQCSRRVSQEMGGAQRTRGRSLPTRSCHKGGGAACFCCSHILVASSSENLPLRIKSGGLERDGEELQERRGRRRDGRQLVLVLRQAPVLKGGADRRRQAPD</sequence>
<proteinExistence type="predicted"/>
<reference evidence="1" key="1">
    <citation type="submission" date="2021-01" db="EMBL/GenBank/DDBJ databases">
        <title>A chromosome-scale assembly of European eel, Anguilla anguilla.</title>
        <authorList>
            <person name="Henkel C."/>
            <person name="Jong-Raadsen S.A."/>
            <person name="Dufour S."/>
            <person name="Weltzien F.-A."/>
            <person name="Palstra A.P."/>
            <person name="Pelster B."/>
            <person name="Spaink H.P."/>
            <person name="Van Den Thillart G.E."/>
            <person name="Jansen H."/>
            <person name="Zahm M."/>
            <person name="Klopp C."/>
            <person name="Cedric C."/>
            <person name="Louis A."/>
            <person name="Berthelot C."/>
            <person name="Parey E."/>
            <person name="Roest Crollius H."/>
            <person name="Montfort J."/>
            <person name="Robinson-Rechavi M."/>
            <person name="Bucao C."/>
            <person name="Bouchez O."/>
            <person name="Gislard M."/>
            <person name="Lluch J."/>
            <person name="Milhes M."/>
            <person name="Lampietro C."/>
            <person name="Lopez Roques C."/>
            <person name="Donnadieu C."/>
            <person name="Braasch I."/>
            <person name="Desvignes T."/>
            <person name="Postlethwait J."/>
            <person name="Bobe J."/>
            <person name="Guiguen Y."/>
            <person name="Dirks R."/>
        </authorList>
    </citation>
    <scope>NUCLEOTIDE SEQUENCE</scope>
    <source>
        <strain evidence="1">Tag_6206</strain>
        <tissue evidence="1">Liver</tissue>
    </source>
</reference>
<evidence type="ECO:0000313" key="1">
    <source>
        <dbReference type="EMBL" id="KAG5844664.1"/>
    </source>
</evidence>
<evidence type="ECO:0000313" key="2">
    <source>
        <dbReference type="Proteomes" id="UP001044222"/>
    </source>
</evidence>
<comment type="caution">
    <text evidence="1">The sequence shown here is derived from an EMBL/GenBank/DDBJ whole genome shotgun (WGS) entry which is preliminary data.</text>
</comment>
<protein>
    <submittedName>
        <fullName evidence="1">Uncharacterized protein</fullName>
    </submittedName>
</protein>
<gene>
    <name evidence="1" type="ORF">ANANG_G00164880</name>
</gene>
<dbReference type="Proteomes" id="UP001044222">
    <property type="component" value="Chromosome 8"/>
</dbReference>
<dbReference type="EMBL" id="JAFIRN010000008">
    <property type="protein sequence ID" value="KAG5844664.1"/>
    <property type="molecule type" value="Genomic_DNA"/>
</dbReference>
<dbReference type="AlphaFoldDB" id="A0A9D3RV44"/>
<name>A0A9D3RV44_ANGAN</name>
<accession>A0A9D3RV44</accession>